<dbReference type="RefSeq" id="WP_149545932.1">
    <property type="nucleotide sequence ID" value="NZ_VTPS01000018.1"/>
</dbReference>
<organism evidence="9 10">
    <name type="scientific">Calorimonas adulescens</name>
    <dbReference type="NCBI Taxonomy" id="2606906"/>
    <lineage>
        <taxon>Bacteria</taxon>
        <taxon>Bacillati</taxon>
        <taxon>Bacillota</taxon>
        <taxon>Clostridia</taxon>
        <taxon>Thermoanaerobacterales</taxon>
        <taxon>Thermoanaerobacteraceae</taxon>
        <taxon>Calorimonas</taxon>
    </lineage>
</organism>
<reference evidence="9 10" key="1">
    <citation type="submission" date="2019-08" db="EMBL/GenBank/DDBJ databases">
        <title>Calorimonas adulescens gen. nov., sp. nov., an anaerobic thermophilic bacterium from Sakhalin hot spring.</title>
        <authorList>
            <person name="Khomyakova M.A."/>
            <person name="Merkel A.Y."/>
            <person name="Novikov A."/>
            <person name="Bonch-Osmolovskaya E.A."/>
            <person name="Slobodkin A.I."/>
        </authorList>
    </citation>
    <scope>NUCLEOTIDE SEQUENCE [LARGE SCALE GENOMIC DNA]</scope>
    <source>
        <strain evidence="9 10">A05MB</strain>
    </source>
</reference>
<keyword evidence="5" id="KW-0249">Electron transport</keyword>
<dbReference type="PANTHER" id="PTHR43687">
    <property type="entry name" value="ADENYLYLSULFATE REDUCTASE, BETA SUBUNIT"/>
    <property type="match status" value="1"/>
</dbReference>
<evidence type="ECO:0000256" key="6">
    <source>
        <dbReference type="ARBA" id="ARBA00023004"/>
    </source>
</evidence>
<evidence type="ECO:0000256" key="1">
    <source>
        <dbReference type="ARBA" id="ARBA00022448"/>
    </source>
</evidence>
<accession>A0A5D8Q8H1</accession>
<evidence type="ECO:0000256" key="3">
    <source>
        <dbReference type="ARBA" id="ARBA00022723"/>
    </source>
</evidence>
<dbReference type="AlphaFoldDB" id="A0A5D8Q8H1"/>
<name>A0A5D8Q8H1_9THEO</name>
<evidence type="ECO:0000256" key="4">
    <source>
        <dbReference type="ARBA" id="ARBA00022737"/>
    </source>
</evidence>
<dbReference type="Gene3D" id="3.30.70.20">
    <property type="match status" value="1"/>
</dbReference>
<feature type="domain" description="4Fe-4S ferredoxin-type" evidence="8">
    <location>
        <begin position="35"/>
        <end position="64"/>
    </location>
</feature>
<keyword evidence="2" id="KW-0004">4Fe-4S</keyword>
<dbReference type="GO" id="GO:0051539">
    <property type="term" value="F:4 iron, 4 sulfur cluster binding"/>
    <property type="evidence" value="ECO:0007669"/>
    <property type="project" value="UniProtKB-KW"/>
</dbReference>
<evidence type="ECO:0000256" key="2">
    <source>
        <dbReference type="ARBA" id="ARBA00022485"/>
    </source>
</evidence>
<proteinExistence type="predicted"/>
<evidence type="ECO:0000256" key="5">
    <source>
        <dbReference type="ARBA" id="ARBA00022982"/>
    </source>
</evidence>
<dbReference type="Proteomes" id="UP000322976">
    <property type="component" value="Unassembled WGS sequence"/>
</dbReference>
<keyword evidence="4" id="KW-0677">Repeat</keyword>
<keyword evidence="3" id="KW-0479">Metal-binding</keyword>
<evidence type="ECO:0000259" key="8">
    <source>
        <dbReference type="PROSITE" id="PS51379"/>
    </source>
</evidence>
<sequence>MALRKIIKIDEDKCNGCGECITPCIEGALILENGKAKVIKEEFCDGGGVCLAFCPTGALTIEEREAEEFNKGAVNEYYGDDNKREETCIFCGNSEYEAAIIDFRFQGIKRHVCVKCLPRLIHG</sequence>
<dbReference type="GO" id="GO:0046872">
    <property type="term" value="F:metal ion binding"/>
    <property type="evidence" value="ECO:0007669"/>
    <property type="project" value="UniProtKB-KW"/>
</dbReference>
<gene>
    <name evidence="9" type="ORF">FWJ32_10615</name>
</gene>
<dbReference type="PROSITE" id="PS51379">
    <property type="entry name" value="4FE4S_FER_2"/>
    <property type="match status" value="2"/>
</dbReference>
<dbReference type="Pfam" id="PF13237">
    <property type="entry name" value="Fer4_10"/>
    <property type="match status" value="1"/>
</dbReference>
<keyword evidence="6" id="KW-0408">Iron</keyword>
<dbReference type="InterPro" id="IPR017896">
    <property type="entry name" value="4Fe4S_Fe-S-bd"/>
</dbReference>
<evidence type="ECO:0000313" key="9">
    <source>
        <dbReference type="EMBL" id="TZE81065.1"/>
    </source>
</evidence>
<protein>
    <submittedName>
        <fullName evidence="9">Ferredoxin</fullName>
    </submittedName>
</protein>
<keyword evidence="7" id="KW-0411">Iron-sulfur</keyword>
<keyword evidence="10" id="KW-1185">Reference proteome</keyword>
<dbReference type="PANTHER" id="PTHR43687:SF6">
    <property type="entry name" value="L-ASPARTATE SEMIALDEHYDE SULFURTRANSFERASE IRON-SULFUR SUBUNIT"/>
    <property type="match status" value="1"/>
</dbReference>
<dbReference type="SUPFAM" id="SSF54862">
    <property type="entry name" value="4Fe-4S ferredoxins"/>
    <property type="match status" value="1"/>
</dbReference>
<evidence type="ECO:0000313" key="10">
    <source>
        <dbReference type="Proteomes" id="UP000322976"/>
    </source>
</evidence>
<comment type="caution">
    <text evidence="9">The sequence shown here is derived from an EMBL/GenBank/DDBJ whole genome shotgun (WGS) entry which is preliminary data.</text>
</comment>
<evidence type="ECO:0000256" key="7">
    <source>
        <dbReference type="ARBA" id="ARBA00023014"/>
    </source>
</evidence>
<dbReference type="EMBL" id="VTPS01000018">
    <property type="protein sequence ID" value="TZE81065.1"/>
    <property type="molecule type" value="Genomic_DNA"/>
</dbReference>
<dbReference type="InterPro" id="IPR050572">
    <property type="entry name" value="Fe-S_Ferredoxin"/>
</dbReference>
<keyword evidence="1" id="KW-0813">Transport</keyword>
<feature type="domain" description="4Fe-4S ferredoxin-type" evidence="8">
    <location>
        <begin position="5"/>
        <end position="34"/>
    </location>
</feature>